<name>A0ABR1JAC3_9AGAR</name>
<feature type="region of interest" description="Disordered" evidence="1">
    <location>
        <begin position="1"/>
        <end position="102"/>
    </location>
</feature>
<reference evidence="2 3" key="1">
    <citation type="submission" date="2024-01" db="EMBL/GenBank/DDBJ databases">
        <title>A draft genome for the cacao thread blight pathogen Marasmiellus scandens.</title>
        <authorList>
            <person name="Baruah I.K."/>
            <person name="Leung J."/>
            <person name="Bukari Y."/>
            <person name="Amoako-Attah I."/>
            <person name="Meinhardt L.W."/>
            <person name="Bailey B.A."/>
            <person name="Cohen S.P."/>
        </authorList>
    </citation>
    <scope>NUCLEOTIDE SEQUENCE [LARGE SCALE GENOMIC DNA]</scope>
    <source>
        <strain evidence="2 3">GH-19</strain>
    </source>
</reference>
<gene>
    <name evidence="2" type="ORF">VKT23_012121</name>
</gene>
<organism evidence="2 3">
    <name type="scientific">Marasmiellus scandens</name>
    <dbReference type="NCBI Taxonomy" id="2682957"/>
    <lineage>
        <taxon>Eukaryota</taxon>
        <taxon>Fungi</taxon>
        <taxon>Dikarya</taxon>
        <taxon>Basidiomycota</taxon>
        <taxon>Agaricomycotina</taxon>
        <taxon>Agaricomycetes</taxon>
        <taxon>Agaricomycetidae</taxon>
        <taxon>Agaricales</taxon>
        <taxon>Marasmiineae</taxon>
        <taxon>Omphalotaceae</taxon>
        <taxon>Marasmiellus</taxon>
    </lineage>
</organism>
<evidence type="ECO:0000313" key="2">
    <source>
        <dbReference type="EMBL" id="KAK7452720.1"/>
    </source>
</evidence>
<accession>A0ABR1JAC3</accession>
<protein>
    <submittedName>
        <fullName evidence="2">Uncharacterized protein</fullName>
    </submittedName>
</protein>
<sequence length="102" mass="10619">MTEEMTPVIYLSNSDDSDGGEIPTGDSSTNGLGADSDHSNINGIDSDAFGPEVDGHSSGVSDLEFGEMGLGGCENEAGEDEDGENKWGENGNNENEYGSDEH</sequence>
<dbReference type="EMBL" id="JBANRG010000028">
    <property type="protein sequence ID" value="KAK7452720.1"/>
    <property type="molecule type" value="Genomic_DNA"/>
</dbReference>
<evidence type="ECO:0000313" key="3">
    <source>
        <dbReference type="Proteomes" id="UP001498398"/>
    </source>
</evidence>
<dbReference type="Proteomes" id="UP001498398">
    <property type="component" value="Unassembled WGS sequence"/>
</dbReference>
<keyword evidence="3" id="KW-1185">Reference proteome</keyword>
<evidence type="ECO:0000256" key="1">
    <source>
        <dbReference type="SAM" id="MobiDB-lite"/>
    </source>
</evidence>
<comment type="caution">
    <text evidence="2">The sequence shown here is derived from an EMBL/GenBank/DDBJ whole genome shotgun (WGS) entry which is preliminary data.</text>
</comment>
<proteinExistence type="predicted"/>